<evidence type="ECO:0000256" key="2">
    <source>
        <dbReference type="ARBA" id="ARBA00022695"/>
    </source>
</evidence>
<evidence type="ECO:0000259" key="6">
    <source>
        <dbReference type="Pfam" id="PF18697"/>
    </source>
</evidence>
<reference evidence="7" key="1">
    <citation type="submission" date="2025-08" db="UniProtKB">
        <authorList>
            <consortium name="Ensembl"/>
        </authorList>
    </citation>
    <scope>IDENTIFICATION</scope>
</reference>
<dbReference type="AlphaFoldDB" id="A0A7M4ER40"/>
<dbReference type="Ensembl" id="ENSCPRT00005014807.1">
    <property type="protein sequence ID" value="ENSCPRP00005012583.1"/>
    <property type="gene ID" value="ENSCPRG00005008930.1"/>
</dbReference>
<keyword evidence="4" id="KW-0255">Endonuclease</keyword>
<dbReference type="InterPro" id="IPR040643">
    <property type="entry name" value="MLVIN_C"/>
</dbReference>
<name>A0A7M4ER40_CROPO</name>
<evidence type="ECO:0000256" key="1">
    <source>
        <dbReference type="ARBA" id="ARBA00022679"/>
    </source>
</evidence>
<dbReference type="GeneTree" id="ENSGT00960000189561"/>
<evidence type="ECO:0000256" key="3">
    <source>
        <dbReference type="ARBA" id="ARBA00022722"/>
    </source>
</evidence>
<dbReference type="OMA" id="AWTHASH"/>
<evidence type="ECO:0000313" key="7">
    <source>
        <dbReference type="Ensembl" id="ENSCPRP00005012583.1"/>
    </source>
</evidence>
<organism evidence="7 8">
    <name type="scientific">Crocodylus porosus</name>
    <name type="common">Saltwater crocodile</name>
    <name type="synonym">Estuarine crocodile</name>
    <dbReference type="NCBI Taxonomy" id="8502"/>
    <lineage>
        <taxon>Eukaryota</taxon>
        <taxon>Metazoa</taxon>
        <taxon>Chordata</taxon>
        <taxon>Craniata</taxon>
        <taxon>Vertebrata</taxon>
        <taxon>Euteleostomi</taxon>
        <taxon>Archelosauria</taxon>
        <taxon>Archosauria</taxon>
        <taxon>Crocodylia</taxon>
        <taxon>Longirostres</taxon>
        <taxon>Crocodylidae</taxon>
        <taxon>Crocodylus</taxon>
    </lineage>
</organism>
<sequence>DSDPLPWEDVHESAFCQLKKDCLQPQWKGPFQALLTTPTAVKVAEVSAWVHTSHCKKVTAPMDWKASLTGDTSIKIQNVPVSEGQTMKSRRGSL</sequence>
<dbReference type="Gene3D" id="2.30.30.850">
    <property type="match status" value="1"/>
</dbReference>
<evidence type="ECO:0000313" key="8">
    <source>
        <dbReference type="Proteomes" id="UP000594220"/>
    </source>
</evidence>
<dbReference type="Proteomes" id="UP000594220">
    <property type="component" value="Unplaced"/>
</dbReference>
<proteinExistence type="predicted"/>
<dbReference type="Pfam" id="PF18697">
    <property type="entry name" value="MLVIN_C"/>
    <property type="match status" value="1"/>
</dbReference>
<feature type="domain" description="Murine leukemia virus integrase C-terminal" evidence="6">
    <location>
        <begin position="19"/>
        <end position="58"/>
    </location>
</feature>
<protein>
    <recommendedName>
        <fullName evidence="6">Murine leukemia virus integrase C-terminal domain-containing protein</fullName>
    </recommendedName>
</protein>
<keyword evidence="8" id="KW-1185">Reference proteome</keyword>
<dbReference type="GO" id="GO:0004519">
    <property type="term" value="F:endonuclease activity"/>
    <property type="evidence" value="ECO:0007669"/>
    <property type="project" value="UniProtKB-KW"/>
</dbReference>
<evidence type="ECO:0000256" key="5">
    <source>
        <dbReference type="ARBA" id="ARBA00022801"/>
    </source>
</evidence>
<keyword evidence="3" id="KW-0540">Nuclease</keyword>
<reference evidence="7" key="2">
    <citation type="submission" date="2025-09" db="UniProtKB">
        <authorList>
            <consortium name="Ensembl"/>
        </authorList>
    </citation>
    <scope>IDENTIFICATION</scope>
</reference>
<dbReference type="GO" id="GO:0016787">
    <property type="term" value="F:hydrolase activity"/>
    <property type="evidence" value="ECO:0007669"/>
    <property type="project" value="UniProtKB-KW"/>
</dbReference>
<keyword evidence="5" id="KW-0378">Hydrolase</keyword>
<accession>A0A7M4ER40</accession>
<evidence type="ECO:0000256" key="4">
    <source>
        <dbReference type="ARBA" id="ARBA00022759"/>
    </source>
</evidence>
<dbReference type="GO" id="GO:0016779">
    <property type="term" value="F:nucleotidyltransferase activity"/>
    <property type="evidence" value="ECO:0007669"/>
    <property type="project" value="UniProtKB-KW"/>
</dbReference>
<keyword evidence="2" id="KW-0548">Nucleotidyltransferase</keyword>
<keyword evidence="1" id="KW-0808">Transferase</keyword>